<reference evidence="2 3" key="1">
    <citation type="journal article" date="2010" name="J. Bacteriol.">
        <title>Genome sequences of Pelagibaca bermudensis HTCC2601T and Maritimibacter alkaliphilus HTCC2654T, the type strains of two marine Roseobacter genera.</title>
        <authorList>
            <person name="Thrash J.C."/>
            <person name="Cho J.C."/>
            <person name="Ferriera S."/>
            <person name="Johnson J."/>
            <person name="Vergin K.L."/>
            <person name="Giovannoni S.J."/>
        </authorList>
    </citation>
    <scope>NUCLEOTIDE SEQUENCE [LARGE SCALE GENOMIC DNA]</scope>
    <source>
        <strain evidence="3">DSM 26914 / JCM 13377 / KCTC 12554 / HTCC2601</strain>
    </source>
</reference>
<dbReference type="AlphaFoldDB" id="Q0FIK2"/>
<proteinExistence type="predicted"/>
<evidence type="ECO:0000259" key="1">
    <source>
        <dbReference type="Pfam" id="PF05239"/>
    </source>
</evidence>
<name>Q0FIK2_SALBH</name>
<dbReference type="RefSeq" id="WP_007801107.1">
    <property type="nucleotide sequence ID" value="NZ_DS022276.1"/>
</dbReference>
<evidence type="ECO:0000313" key="3">
    <source>
        <dbReference type="Proteomes" id="UP000006230"/>
    </source>
</evidence>
<dbReference type="Pfam" id="PF05239">
    <property type="entry name" value="PRC"/>
    <property type="match status" value="1"/>
</dbReference>
<evidence type="ECO:0000313" key="2">
    <source>
        <dbReference type="EMBL" id="EAU44018.1"/>
    </source>
</evidence>
<dbReference type="Proteomes" id="UP000006230">
    <property type="component" value="Unassembled WGS sequence"/>
</dbReference>
<keyword evidence="3" id="KW-1185">Reference proteome</keyword>
<comment type="caution">
    <text evidence="2">The sequence shown here is derived from an EMBL/GenBank/DDBJ whole genome shotgun (WGS) entry which is preliminary data.</text>
</comment>
<protein>
    <recommendedName>
        <fullName evidence="1">PRC-barrel domain-containing protein</fullName>
    </recommendedName>
</protein>
<feature type="domain" description="PRC-barrel" evidence="1">
    <location>
        <begin position="138"/>
        <end position="190"/>
    </location>
</feature>
<organism evidence="2 3">
    <name type="scientific">Salipiger bermudensis (strain DSM 26914 / JCM 13377 / KCTC 12554 / HTCC2601)</name>
    <name type="common">Pelagibaca bermudensis</name>
    <dbReference type="NCBI Taxonomy" id="314265"/>
    <lineage>
        <taxon>Bacteria</taxon>
        <taxon>Pseudomonadati</taxon>
        <taxon>Pseudomonadota</taxon>
        <taxon>Alphaproteobacteria</taxon>
        <taxon>Rhodobacterales</taxon>
        <taxon>Roseobacteraceae</taxon>
        <taxon>Salipiger</taxon>
    </lineage>
</organism>
<gene>
    <name evidence="2" type="ORF">R2601_26596</name>
</gene>
<dbReference type="InterPro" id="IPR011033">
    <property type="entry name" value="PRC_barrel-like_sf"/>
</dbReference>
<sequence>MLYSLTDLLSWPVQTGDQTGTLSDVLFDPATRHLTHLALHTRADKDGSALAAASRLEMPDPENRRLTVAISDEELAQAPHWRGDARDLDALLTAMPPLVIGPFGATHAPLALGGFLGTRADGTETDPRAEAVIDRHQRFSRWRDRTVFTRDAEIGTLRDMLYDPEANRIDYLVVDDGKFFGGKKYALPFSALAHRAPGAKGGHLVLDLAEHDLVTAPSPEDLLEPARA</sequence>
<dbReference type="eggNOG" id="ENOG5032SKN">
    <property type="taxonomic scope" value="Bacteria"/>
</dbReference>
<dbReference type="InterPro" id="IPR027275">
    <property type="entry name" value="PRC-brl_dom"/>
</dbReference>
<accession>Q0FIK2</accession>
<dbReference type="Gene3D" id="2.30.30.240">
    <property type="entry name" value="PRC-barrel domain"/>
    <property type="match status" value="1"/>
</dbReference>
<dbReference type="HOGENOM" id="CLU_1209110_0_0_5"/>
<dbReference type="EMBL" id="AATQ01000058">
    <property type="protein sequence ID" value="EAU44018.1"/>
    <property type="molecule type" value="Genomic_DNA"/>
</dbReference>
<dbReference type="SUPFAM" id="SSF50346">
    <property type="entry name" value="PRC-barrel domain"/>
    <property type="match status" value="2"/>
</dbReference>
<dbReference type="OrthoDB" id="7865530at2"/>